<evidence type="ECO:0000313" key="7">
    <source>
        <dbReference type="EMBL" id="QDP39983.1"/>
    </source>
</evidence>
<dbReference type="GO" id="GO:0003724">
    <property type="term" value="F:RNA helicase activity"/>
    <property type="evidence" value="ECO:0007669"/>
    <property type="project" value="TreeGrafter"/>
</dbReference>
<keyword evidence="2" id="KW-0378">Hydrolase</keyword>
<keyword evidence="1" id="KW-0547">Nucleotide-binding</keyword>
<dbReference type="SMART" id="SM00490">
    <property type="entry name" value="HELICc"/>
    <property type="match status" value="1"/>
</dbReference>
<sequence length="374" mass="41941">MDLTRMKPFIQTGWEREGFSEPTAIQNKTIPLIEQGKDVIGESPTGSGKTLAYLLPILNKLDPSIKNAQAIVLASSQELVMQIQQEITKWVQGTELHSTALIGGANIKRQIEKLKKKPQIVVGTPGRVLELINQKKLKMKDISTVVLDEGDQLLIPEHIPSIEKIISNTDDARQLLIFSATLPTATLEAASQFVQAPNVIKVEEGEVERPSVEHMYFVCEQREKINLLKKLIHHLDIRGLAFFRNISQLDMYAEKLQFNGVEVGVLHRDIKKQQRAQTMKDFRTGKLPLILATDVAARGLDVKGLTHIVQVELPEDALHYAHRAGRVGRLGSESGTVISVVTEEEARILHRFAKNRNFELTRKRLIKGQITDAK</sequence>
<proteinExistence type="predicted"/>
<dbReference type="OrthoDB" id="9805696at2"/>
<evidence type="ECO:0000256" key="4">
    <source>
        <dbReference type="ARBA" id="ARBA00022840"/>
    </source>
</evidence>
<dbReference type="Pfam" id="PF00271">
    <property type="entry name" value="Helicase_C"/>
    <property type="match status" value="1"/>
</dbReference>
<dbReference type="GO" id="GO:0016787">
    <property type="term" value="F:hydrolase activity"/>
    <property type="evidence" value="ECO:0007669"/>
    <property type="project" value="UniProtKB-KW"/>
</dbReference>
<dbReference type="InterPro" id="IPR011545">
    <property type="entry name" value="DEAD/DEAH_box_helicase_dom"/>
</dbReference>
<evidence type="ECO:0000256" key="3">
    <source>
        <dbReference type="ARBA" id="ARBA00022806"/>
    </source>
</evidence>
<keyword evidence="3 7" id="KW-0347">Helicase</keyword>
<evidence type="ECO:0000256" key="2">
    <source>
        <dbReference type="ARBA" id="ARBA00022801"/>
    </source>
</evidence>
<dbReference type="Pfam" id="PF00270">
    <property type="entry name" value="DEAD"/>
    <property type="match status" value="1"/>
</dbReference>
<gene>
    <name evidence="7" type="ORF">FN924_07275</name>
</gene>
<feature type="domain" description="Helicase C-terminal" evidence="6">
    <location>
        <begin position="227"/>
        <end position="374"/>
    </location>
</feature>
<feature type="domain" description="Helicase ATP-binding" evidence="5">
    <location>
        <begin position="30"/>
        <end position="200"/>
    </location>
</feature>
<dbReference type="GO" id="GO:0005840">
    <property type="term" value="C:ribosome"/>
    <property type="evidence" value="ECO:0007669"/>
    <property type="project" value="TreeGrafter"/>
</dbReference>
<name>A0A516KF10_9BACI</name>
<evidence type="ECO:0000259" key="5">
    <source>
        <dbReference type="PROSITE" id="PS51192"/>
    </source>
</evidence>
<dbReference type="InterPro" id="IPR044742">
    <property type="entry name" value="DEAD/DEAH_RhlB"/>
</dbReference>
<dbReference type="EMBL" id="CP041666">
    <property type="protein sequence ID" value="QDP39983.1"/>
    <property type="molecule type" value="Genomic_DNA"/>
</dbReference>
<dbReference type="PROSITE" id="PS51192">
    <property type="entry name" value="HELICASE_ATP_BIND_1"/>
    <property type="match status" value="1"/>
</dbReference>
<protein>
    <submittedName>
        <fullName evidence="7">DEAD/DEAH box helicase</fullName>
    </submittedName>
</protein>
<dbReference type="KEGG" id="aqt:FN924_07275"/>
<evidence type="ECO:0000256" key="1">
    <source>
        <dbReference type="ARBA" id="ARBA00022741"/>
    </source>
</evidence>
<dbReference type="GO" id="GO:0033592">
    <property type="term" value="F:RNA strand annealing activity"/>
    <property type="evidence" value="ECO:0007669"/>
    <property type="project" value="TreeGrafter"/>
</dbReference>
<evidence type="ECO:0000313" key="8">
    <source>
        <dbReference type="Proteomes" id="UP000315215"/>
    </source>
</evidence>
<dbReference type="PANTHER" id="PTHR47963">
    <property type="entry name" value="DEAD-BOX ATP-DEPENDENT RNA HELICASE 47, MITOCHONDRIAL"/>
    <property type="match status" value="1"/>
</dbReference>
<dbReference type="InterPro" id="IPR014001">
    <property type="entry name" value="Helicase_ATP-bd"/>
</dbReference>
<dbReference type="AlphaFoldDB" id="A0A516KF10"/>
<reference evidence="7 8" key="1">
    <citation type="submission" date="2019-07" db="EMBL/GenBank/DDBJ databases">
        <authorList>
            <person name="Li J."/>
        </authorList>
    </citation>
    <scope>NUCLEOTIDE SEQUENCE [LARGE SCALE GENOMIC DNA]</scope>
    <source>
        <strain evidence="7 8">TKL69</strain>
    </source>
</reference>
<dbReference type="RefSeq" id="WP_143893115.1">
    <property type="nucleotide sequence ID" value="NZ_CP041666.1"/>
</dbReference>
<dbReference type="Gene3D" id="3.40.50.300">
    <property type="entry name" value="P-loop containing nucleotide triphosphate hydrolases"/>
    <property type="match status" value="2"/>
</dbReference>
<keyword evidence="8" id="KW-1185">Reference proteome</keyword>
<dbReference type="Proteomes" id="UP000315215">
    <property type="component" value="Chromosome"/>
</dbReference>
<organism evidence="7 8">
    <name type="scientific">Radiobacillus deserti</name>
    <dbReference type="NCBI Taxonomy" id="2594883"/>
    <lineage>
        <taxon>Bacteria</taxon>
        <taxon>Bacillati</taxon>
        <taxon>Bacillota</taxon>
        <taxon>Bacilli</taxon>
        <taxon>Bacillales</taxon>
        <taxon>Bacillaceae</taxon>
        <taxon>Radiobacillus</taxon>
    </lineage>
</organism>
<dbReference type="GO" id="GO:0005524">
    <property type="term" value="F:ATP binding"/>
    <property type="evidence" value="ECO:0007669"/>
    <property type="project" value="UniProtKB-KW"/>
</dbReference>
<dbReference type="InterPro" id="IPR050547">
    <property type="entry name" value="DEAD_box_RNA_helicases"/>
</dbReference>
<dbReference type="SUPFAM" id="SSF52540">
    <property type="entry name" value="P-loop containing nucleoside triphosphate hydrolases"/>
    <property type="match status" value="1"/>
</dbReference>
<dbReference type="GO" id="GO:0005829">
    <property type="term" value="C:cytosol"/>
    <property type="evidence" value="ECO:0007669"/>
    <property type="project" value="TreeGrafter"/>
</dbReference>
<dbReference type="SMART" id="SM00487">
    <property type="entry name" value="DEXDc"/>
    <property type="match status" value="1"/>
</dbReference>
<dbReference type="PROSITE" id="PS51194">
    <property type="entry name" value="HELICASE_CTER"/>
    <property type="match status" value="1"/>
</dbReference>
<evidence type="ECO:0000259" key="6">
    <source>
        <dbReference type="PROSITE" id="PS51194"/>
    </source>
</evidence>
<keyword evidence="4" id="KW-0067">ATP-binding</keyword>
<dbReference type="InterPro" id="IPR001650">
    <property type="entry name" value="Helicase_C-like"/>
</dbReference>
<accession>A0A516KF10</accession>
<dbReference type="InterPro" id="IPR027417">
    <property type="entry name" value="P-loop_NTPase"/>
</dbReference>
<dbReference type="CDD" id="cd18787">
    <property type="entry name" value="SF2_C_DEAD"/>
    <property type="match status" value="1"/>
</dbReference>
<dbReference type="CDD" id="cd00268">
    <property type="entry name" value="DEADc"/>
    <property type="match status" value="1"/>
</dbReference>
<dbReference type="GO" id="GO:0009409">
    <property type="term" value="P:response to cold"/>
    <property type="evidence" value="ECO:0007669"/>
    <property type="project" value="TreeGrafter"/>
</dbReference>
<dbReference type="PANTHER" id="PTHR47963:SF7">
    <property type="entry name" value="ATP-DEPENDENT RNA HELICASE YFML-RELATED"/>
    <property type="match status" value="1"/>
</dbReference>